<dbReference type="GO" id="GO:0006508">
    <property type="term" value="P:proteolysis"/>
    <property type="evidence" value="ECO:0007669"/>
    <property type="project" value="InterPro"/>
</dbReference>
<comment type="caution">
    <text evidence="2">The sequence shown here is derived from an EMBL/GenBank/DDBJ whole genome shotgun (WGS) entry which is preliminary data.</text>
</comment>
<dbReference type="GO" id="GO:0004252">
    <property type="term" value="F:serine-type endopeptidase activity"/>
    <property type="evidence" value="ECO:0007669"/>
    <property type="project" value="InterPro"/>
</dbReference>
<dbReference type="InterPro" id="IPR001940">
    <property type="entry name" value="Peptidase_S1C"/>
</dbReference>
<name>A0AAV5K2A2_9ROSI</name>
<dbReference type="PANTHER" id="PTHR22939">
    <property type="entry name" value="SERINE PROTEASE FAMILY S1C HTRA-RELATED"/>
    <property type="match status" value="1"/>
</dbReference>
<dbReference type="InterPro" id="IPR009003">
    <property type="entry name" value="Peptidase_S1_PA"/>
</dbReference>
<comment type="similarity">
    <text evidence="1">Belongs to the peptidase S1C family.</text>
</comment>
<dbReference type="Proteomes" id="UP001054252">
    <property type="component" value="Unassembled WGS sequence"/>
</dbReference>
<dbReference type="SUPFAM" id="SSF50494">
    <property type="entry name" value="Trypsin-like serine proteases"/>
    <property type="match status" value="1"/>
</dbReference>
<dbReference type="EMBL" id="BPVZ01000050">
    <property type="protein sequence ID" value="GKV18545.1"/>
    <property type="molecule type" value="Genomic_DNA"/>
</dbReference>
<dbReference type="PRINTS" id="PR00834">
    <property type="entry name" value="PROTEASES2C"/>
</dbReference>
<dbReference type="PANTHER" id="PTHR22939:SF125">
    <property type="entry name" value="PROTEASE DO-LIKE 14-RELATED"/>
    <property type="match status" value="1"/>
</dbReference>
<sequence length="269" mass="28568">MNNFLRKSFVSSSRNSLLKIVAIATAGSGFLYANCNSNYKTRVSLSIPAQLRESGLLPRQFSEVSMQQPLSIPAGFWNLGKFWQFSSRVSPEPAGDVKKEVSFKVGDDAKPCSRCLGRDSIANAAAKVGPAVVNLSVPQGVTLQDGRTFEGTVVNADLHSDIAIVKIKSKTPLPAAKLGSSSKLCPGDWVLALGCPLSLQNTVTAGIVSCVDRKSSDLGLGGMHREYLQTDCAINPALINCVKMLVIQLFSLVSTICPLILELAANGGL</sequence>
<dbReference type="Pfam" id="PF13365">
    <property type="entry name" value="Trypsin_2"/>
    <property type="match status" value="1"/>
</dbReference>
<dbReference type="Gene3D" id="2.40.10.120">
    <property type="match status" value="1"/>
</dbReference>
<accession>A0AAV5K2A2</accession>
<proteinExistence type="inferred from homology"/>
<protein>
    <submittedName>
        <fullName evidence="2">Uncharacterized protein</fullName>
    </submittedName>
</protein>
<organism evidence="2 3">
    <name type="scientific">Rubroshorea leprosula</name>
    <dbReference type="NCBI Taxonomy" id="152421"/>
    <lineage>
        <taxon>Eukaryota</taxon>
        <taxon>Viridiplantae</taxon>
        <taxon>Streptophyta</taxon>
        <taxon>Embryophyta</taxon>
        <taxon>Tracheophyta</taxon>
        <taxon>Spermatophyta</taxon>
        <taxon>Magnoliopsida</taxon>
        <taxon>eudicotyledons</taxon>
        <taxon>Gunneridae</taxon>
        <taxon>Pentapetalae</taxon>
        <taxon>rosids</taxon>
        <taxon>malvids</taxon>
        <taxon>Malvales</taxon>
        <taxon>Dipterocarpaceae</taxon>
        <taxon>Rubroshorea</taxon>
    </lineage>
</organism>
<evidence type="ECO:0000313" key="3">
    <source>
        <dbReference type="Proteomes" id="UP001054252"/>
    </source>
</evidence>
<evidence type="ECO:0000313" key="2">
    <source>
        <dbReference type="EMBL" id="GKV18545.1"/>
    </source>
</evidence>
<dbReference type="AlphaFoldDB" id="A0AAV5K2A2"/>
<gene>
    <name evidence="2" type="ORF">SLEP1_g28909</name>
</gene>
<keyword evidence="3" id="KW-1185">Reference proteome</keyword>
<reference evidence="2 3" key="1">
    <citation type="journal article" date="2021" name="Commun. Biol.">
        <title>The genome of Shorea leprosula (Dipterocarpaceae) highlights the ecological relevance of drought in aseasonal tropical rainforests.</title>
        <authorList>
            <person name="Ng K.K.S."/>
            <person name="Kobayashi M.J."/>
            <person name="Fawcett J.A."/>
            <person name="Hatakeyama M."/>
            <person name="Paape T."/>
            <person name="Ng C.H."/>
            <person name="Ang C.C."/>
            <person name="Tnah L.H."/>
            <person name="Lee C.T."/>
            <person name="Nishiyama T."/>
            <person name="Sese J."/>
            <person name="O'Brien M.J."/>
            <person name="Copetti D."/>
            <person name="Mohd Noor M.I."/>
            <person name="Ong R.C."/>
            <person name="Putra M."/>
            <person name="Sireger I.Z."/>
            <person name="Indrioko S."/>
            <person name="Kosugi Y."/>
            <person name="Izuno A."/>
            <person name="Isagi Y."/>
            <person name="Lee S.L."/>
            <person name="Shimizu K.K."/>
        </authorList>
    </citation>
    <scope>NUCLEOTIDE SEQUENCE [LARGE SCALE GENOMIC DNA]</scope>
    <source>
        <strain evidence="2">214</strain>
    </source>
</reference>
<evidence type="ECO:0000256" key="1">
    <source>
        <dbReference type="ARBA" id="ARBA00010541"/>
    </source>
</evidence>